<dbReference type="OrthoDB" id="5069498at2759"/>
<feature type="region of interest" description="Disordered" evidence="2">
    <location>
        <begin position="286"/>
        <end position="308"/>
    </location>
</feature>
<feature type="coiled-coil region" evidence="1">
    <location>
        <begin position="443"/>
        <end position="477"/>
    </location>
</feature>
<feature type="region of interest" description="Disordered" evidence="2">
    <location>
        <begin position="328"/>
        <end position="415"/>
    </location>
</feature>
<keyword evidence="1" id="KW-0175">Coiled coil</keyword>
<protein>
    <submittedName>
        <fullName evidence="3">Uncharacterized protein</fullName>
    </submittedName>
</protein>
<feature type="compositionally biased region" description="Polar residues" evidence="2">
    <location>
        <begin position="349"/>
        <end position="367"/>
    </location>
</feature>
<feature type="compositionally biased region" description="Polar residues" evidence="2">
    <location>
        <begin position="374"/>
        <end position="393"/>
    </location>
</feature>
<organism evidence="3 4">
    <name type="scientific">Thelonectria olida</name>
    <dbReference type="NCBI Taxonomy" id="1576542"/>
    <lineage>
        <taxon>Eukaryota</taxon>
        <taxon>Fungi</taxon>
        <taxon>Dikarya</taxon>
        <taxon>Ascomycota</taxon>
        <taxon>Pezizomycotina</taxon>
        <taxon>Sordariomycetes</taxon>
        <taxon>Hypocreomycetidae</taxon>
        <taxon>Hypocreales</taxon>
        <taxon>Nectriaceae</taxon>
        <taxon>Thelonectria</taxon>
    </lineage>
</organism>
<feature type="region of interest" description="Disordered" evidence="2">
    <location>
        <begin position="115"/>
        <end position="167"/>
    </location>
</feature>
<name>A0A9P8WAX4_9HYPO</name>
<evidence type="ECO:0000313" key="4">
    <source>
        <dbReference type="Proteomes" id="UP000777438"/>
    </source>
</evidence>
<proteinExistence type="predicted"/>
<comment type="caution">
    <text evidence="3">The sequence shown here is derived from an EMBL/GenBank/DDBJ whole genome shotgun (WGS) entry which is preliminary data.</text>
</comment>
<evidence type="ECO:0000313" key="3">
    <source>
        <dbReference type="EMBL" id="KAH6892195.1"/>
    </source>
</evidence>
<reference evidence="3 4" key="1">
    <citation type="journal article" date="2021" name="Nat. Commun.">
        <title>Genetic determinants of endophytism in the Arabidopsis root mycobiome.</title>
        <authorList>
            <person name="Mesny F."/>
            <person name="Miyauchi S."/>
            <person name="Thiergart T."/>
            <person name="Pickel B."/>
            <person name="Atanasova L."/>
            <person name="Karlsson M."/>
            <person name="Huettel B."/>
            <person name="Barry K.W."/>
            <person name="Haridas S."/>
            <person name="Chen C."/>
            <person name="Bauer D."/>
            <person name="Andreopoulos W."/>
            <person name="Pangilinan J."/>
            <person name="LaButti K."/>
            <person name="Riley R."/>
            <person name="Lipzen A."/>
            <person name="Clum A."/>
            <person name="Drula E."/>
            <person name="Henrissat B."/>
            <person name="Kohler A."/>
            <person name="Grigoriev I.V."/>
            <person name="Martin F.M."/>
            <person name="Hacquard S."/>
        </authorList>
    </citation>
    <scope>NUCLEOTIDE SEQUENCE [LARGE SCALE GENOMIC DNA]</scope>
    <source>
        <strain evidence="3 4">MPI-CAGE-CH-0241</strain>
    </source>
</reference>
<feature type="compositionally biased region" description="Polar residues" evidence="2">
    <location>
        <begin position="115"/>
        <end position="151"/>
    </location>
</feature>
<keyword evidence="4" id="KW-1185">Reference proteome</keyword>
<evidence type="ECO:0000256" key="2">
    <source>
        <dbReference type="SAM" id="MobiDB-lite"/>
    </source>
</evidence>
<evidence type="ECO:0000256" key="1">
    <source>
        <dbReference type="SAM" id="Coils"/>
    </source>
</evidence>
<dbReference type="AlphaFoldDB" id="A0A9P8WAX4"/>
<accession>A0A9P8WAX4</accession>
<feature type="compositionally biased region" description="Polar residues" evidence="2">
    <location>
        <begin position="158"/>
        <end position="167"/>
    </location>
</feature>
<sequence length="477" mass="51833">MAPAPGFPALTDPTLSQDETDQAALVRIRSTWNEWSAGWSDEIRETILDKLKFVRANQTNRQTPSRHRLHREPNWNFGLWVLMVGIYGEDKLKCMKKILRDKHLNIDFNSMSGASDGQEAVNHQSQSPSGNGEGNVSQAPDISSKEPTTTPGPVEIPSFTSPKLSTTQAPVAQMASVFAEAGGAPAPAGYKNDRPSYKEHHEFYMGTTGNTPNRFDRPAPVSNVCPEGYGFPNQGQPFHTQAFGTRPTDQSRVPMQNRAGTGINFSSSHGRVALGQYGAASVMNGPLSVSHSQNRGHEHQPNLSSFVPSIQNDPIVRASMANQQHAATMGNFGYSPPHPSHTGFYTPAGGQNRQTSGSSIGFQDQNLSGGGGRSTPNSTDSKSVATASASDGTPSKGPGGRRQQLYRNSSEHESPAVARLRRTMLDKILASDQKQAERTRGLEEAHGQALAELEQKLNAVEEQLAELQDFRDRMEKY</sequence>
<gene>
    <name evidence="3" type="ORF">B0T10DRAFT_559786</name>
</gene>
<dbReference type="EMBL" id="JAGPYM010000007">
    <property type="protein sequence ID" value="KAH6892195.1"/>
    <property type="molecule type" value="Genomic_DNA"/>
</dbReference>
<dbReference type="Proteomes" id="UP000777438">
    <property type="component" value="Unassembled WGS sequence"/>
</dbReference>